<evidence type="ECO:0000256" key="1">
    <source>
        <dbReference type="SAM" id="Phobius"/>
    </source>
</evidence>
<accession>A0A7G7MN41</accession>
<keyword evidence="1" id="KW-0812">Transmembrane</keyword>
<dbReference type="KEGG" id="ppel:H6H00_10065"/>
<dbReference type="AlphaFoldDB" id="A0A7G7MN41"/>
<evidence type="ECO:0000313" key="2">
    <source>
        <dbReference type="EMBL" id="QNG54202.1"/>
    </source>
</evidence>
<proteinExistence type="predicted"/>
<protein>
    <submittedName>
        <fullName evidence="2">Uncharacterized protein</fullName>
    </submittedName>
</protein>
<name>A0A7G7MN41_9PSEU</name>
<keyword evidence="1" id="KW-0472">Membrane</keyword>
<feature type="transmembrane region" description="Helical" evidence="1">
    <location>
        <begin position="95"/>
        <end position="119"/>
    </location>
</feature>
<feature type="transmembrane region" description="Helical" evidence="1">
    <location>
        <begin position="49"/>
        <end position="74"/>
    </location>
</feature>
<keyword evidence="3" id="KW-1185">Reference proteome</keyword>
<organism evidence="2 3">
    <name type="scientific">Pseudonocardia petroleophila</name>
    <dbReference type="NCBI Taxonomy" id="37331"/>
    <lineage>
        <taxon>Bacteria</taxon>
        <taxon>Bacillati</taxon>
        <taxon>Actinomycetota</taxon>
        <taxon>Actinomycetes</taxon>
        <taxon>Pseudonocardiales</taxon>
        <taxon>Pseudonocardiaceae</taxon>
        <taxon>Pseudonocardia</taxon>
    </lineage>
</organism>
<keyword evidence="1" id="KW-1133">Transmembrane helix</keyword>
<dbReference type="EMBL" id="CP060131">
    <property type="protein sequence ID" value="QNG54202.1"/>
    <property type="molecule type" value="Genomic_DNA"/>
</dbReference>
<evidence type="ECO:0000313" key="3">
    <source>
        <dbReference type="Proteomes" id="UP000515728"/>
    </source>
</evidence>
<feature type="transmembrane region" description="Helical" evidence="1">
    <location>
        <begin position="139"/>
        <end position="159"/>
    </location>
</feature>
<sequence length="172" mass="18359">MGRAPHGGVGVNAFRRFYGEHPVHLLLQLAAIGLAGYAASRVLAEGAPWFALLTWFVGAAVLHDLVFLPAYALVDATAQSRLFRRRRPLPAVSGVAWINHLRVPVAFSGLLMLVWFPLILGGREDAFVGATGLGTDVYLGRWLGVTGVLFAASALLYAVRVRRAAARAVSAG</sequence>
<gene>
    <name evidence="2" type="ORF">H6H00_10065</name>
</gene>
<reference evidence="2 3" key="1">
    <citation type="submission" date="2020-08" db="EMBL/GenBank/DDBJ databases">
        <authorList>
            <person name="Mo P."/>
        </authorList>
    </citation>
    <scope>NUCLEOTIDE SEQUENCE [LARGE SCALE GENOMIC DNA]</scope>
    <source>
        <strain evidence="2 3">CGMCC 4.1532</strain>
    </source>
</reference>
<feature type="transmembrane region" description="Helical" evidence="1">
    <location>
        <begin position="25"/>
        <end position="43"/>
    </location>
</feature>
<dbReference type="Proteomes" id="UP000515728">
    <property type="component" value="Chromosome"/>
</dbReference>